<protein>
    <submittedName>
        <fullName evidence="2">Uncharacterized protein</fullName>
    </submittedName>
</protein>
<evidence type="ECO:0000313" key="2">
    <source>
        <dbReference type="EMBL" id="ARU61755.1"/>
    </source>
</evidence>
<dbReference type="OrthoDB" id="2875589at2"/>
<feature type="transmembrane region" description="Helical" evidence="1">
    <location>
        <begin position="6"/>
        <end position="29"/>
    </location>
</feature>
<gene>
    <name evidence="2" type="ORF">CBW65_12515</name>
</gene>
<accession>A0A1Y0IQM0</accession>
<organism evidence="2 3">
    <name type="scientific">Tumebacillus avium</name>
    <dbReference type="NCBI Taxonomy" id="1903704"/>
    <lineage>
        <taxon>Bacteria</taxon>
        <taxon>Bacillati</taxon>
        <taxon>Bacillota</taxon>
        <taxon>Bacilli</taxon>
        <taxon>Bacillales</taxon>
        <taxon>Alicyclobacillaceae</taxon>
        <taxon>Tumebacillus</taxon>
    </lineage>
</organism>
<keyword evidence="3" id="KW-1185">Reference proteome</keyword>
<keyword evidence="1" id="KW-1133">Transmembrane helix</keyword>
<dbReference type="EMBL" id="CP021434">
    <property type="protein sequence ID" value="ARU61755.1"/>
    <property type="molecule type" value="Genomic_DNA"/>
</dbReference>
<evidence type="ECO:0000313" key="3">
    <source>
        <dbReference type="Proteomes" id="UP000195437"/>
    </source>
</evidence>
<dbReference type="RefSeq" id="WP_087457125.1">
    <property type="nucleotide sequence ID" value="NZ_CP021434.1"/>
</dbReference>
<keyword evidence="1" id="KW-0472">Membrane</keyword>
<dbReference type="KEGG" id="tum:CBW65_12515"/>
<dbReference type="Proteomes" id="UP000195437">
    <property type="component" value="Chromosome"/>
</dbReference>
<feature type="transmembrane region" description="Helical" evidence="1">
    <location>
        <begin position="41"/>
        <end position="60"/>
    </location>
</feature>
<keyword evidence="1" id="KW-0812">Transmembrane</keyword>
<proteinExistence type="predicted"/>
<sequence>MSFALTGWMMYTMWAVLGLMSLDLLMGIYKSMKSNSFSLDQLSDFLGGVLTHVFPLLILANLNKTDIDPTGGWILLVLFYLTGIGVIWKLLMGLKGKM</sequence>
<evidence type="ECO:0000256" key="1">
    <source>
        <dbReference type="SAM" id="Phobius"/>
    </source>
</evidence>
<reference evidence="3" key="1">
    <citation type="submission" date="2017-05" db="EMBL/GenBank/DDBJ databases">
        <authorList>
            <person name="Sung H."/>
        </authorList>
    </citation>
    <scope>NUCLEOTIDE SEQUENCE [LARGE SCALE GENOMIC DNA]</scope>
    <source>
        <strain evidence="3">AR23208</strain>
    </source>
</reference>
<feature type="transmembrane region" description="Helical" evidence="1">
    <location>
        <begin position="72"/>
        <end position="91"/>
    </location>
</feature>
<name>A0A1Y0IQM0_9BACL</name>
<dbReference type="AlphaFoldDB" id="A0A1Y0IQM0"/>